<gene>
    <name evidence="2" type="ORF">DLJ59_05250</name>
</gene>
<dbReference type="EMBL" id="QGSZ01000138">
    <property type="protein sequence ID" value="RQX06325.1"/>
    <property type="molecule type" value="Genomic_DNA"/>
</dbReference>
<evidence type="ECO:0000313" key="2">
    <source>
        <dbReference type="EMBL" id="RQX06325.1"/>
    </source>
</evidence>
<evidence type="ECO:0000256" key="1">
    <source>
        <dbReference type="SAM" id="Phobius"/>
    </source>
</evidence>
<accession>A0A3N9WZL2</accession>
<proteinExistence type="predicted"/>
<name>A0A3N9WZL2_9ACTN</name>
<dbReference type="RefSeq" id="WP_124771365.1">
    <property type="nucleotide sequence ID" value="NZ_QGSZ01000138.1"/>
</dbReference>
<protein>
    <submittedName>
        <fullName evidence="2">Uncharacterized protein</fullName>
    </submittedName>
</protein>
<keyword evidence="1" id="KW-0812">Transmembrane</keyword>
<feature type="transmembrane region" description="Helical" evidence="1">
    <location>
        <begin position="47"/>
        <end position="65"/>
    </location>
</feature>
<keyword evidence="1" id="KW-1133">Transmembrane helix</keyword>
<reference evidence="2 3" key="1">
    <citation type="submission" date="2018-05" db="EMBL/GenBank/DDBJ databases">
        <title>Micromonospora from Atacama Desert.</title>
        <authorList>
            <person name="Carro L."/>
            <person name="Goodfellow M."/>
            <person name="Klenk H.-P."/>
        </authorList>
    </citation>
    <scope>NUCLEOTIDE SEQUENCE [LARGE SCALE GENOMIC DNA]</scope>
    <source>
        <strain evidence="2 3">LB39</strain>
    </source>
</reference>
<keyword evidence="3" id="KW-1185">Reference proteome</keyword>
<organism evidence="2 3">
    <name type="scientific">Micromonospora inaquosa</name>
    <dbReference type="NCBI Taxonomy" id="2203716"/>
    <lineage>
        <taxon>Bacteria</taxon>
        <taxon>Bacillati</taxon>
        <taxon>Actinomycetota</taxon>
        <taxon>Actinomycetes</taxon>
        <taxon>Micromonosporales</taxon>
        <taxon>Micromonosporaceae</taxon>
        <taxon>Micromonospora</taxon>
    </lineage>
</organism>
<dbReference type="AlphaFoldDB" id="A0A3N9WZL2"/>
<sequence>MTIMLIVGLFSVVAGALLAWRPIGMARLAGHFGLVKYDSARTSEYRLTGMVMAAIGLALTAVGLLL</sequence>
<comment type="caution">
    <text evidence="2">The sequence shown here is derived from an EMBL/GenBank/DDBJ whole genome shotgun (WGS) entry which is preliminary data.</text>
</comment>
<keyword evidence="1" id="KW-0472">Membrane</keyword>
<dbReference type="OrthoDB" id="9859140at2"/>
<dbReference type="Proteomes" id="UP000282312">
    <property type="component" value="Unassembled WGS sequence"/>
</dbReference>
<evidence type="ECO:0000313" key="3">
    <source>
        <dbReference type="Proteomes" id="UP000282312"/>
    </source>
</evidence>